<gene>
    <name evidence="2" type="ORF">Air01nite_30050</name>
</gene>
<dbReference type="Proteomes" id="UP000624325">
    <property type="component" value="Unassembled WGS sequence"/>
</dbReference>
<keyword evidence="1" id="KW-0472">Membrane</keyword>
<comment type="caution">
    <text evidence="2">The sequence shown here is derived from an EMBL/GenBank/DDBJ whole genome shotgun (WGS) entry which is preliminary data.</text>
</comment>
<accession>A0ABQ4C2A1</accession>
<name>A0ABQ4C2A1_9ACTN</name>
<sequence>MTFMVSSGLAGALLVTAAVLGLGHHPAAGWLTGAASLLIWSIGLLIVWPVLRAIRAGSDPTGPDLEGPNRPGST</sequence>
<keyword evidence="3" id="KW-1185">Reference proteome</keyword>
<reference evidence="2 3" key="1">
    <citation type="submission" date="2021-01" db="EMBL/GenBank/DDBJ databases">
        <title>Whole genome shotgun sequence of Asanoa iriomotensis NBRC 100142.</title>
        <authorList>
            <person name="Komaki H."/>
            <person name="Tamura T."/>
        </authorList>
    </citation>
    <scope>NUCLEOTIDE SEQUENCE [LARGE SCALE GENOMIC DNA]</scope>
    <source>
        <strain evidence="2 3">NBRC 100142</strain>
    </source>
</reference>
<feature type="transmembrane region" description="Helical" evidence="1">
    <location>
        <begin position="31"/>
        <end position="51"/>
    </location>
</feature>
<dbReference type="RefSeq" id="WP_203702900.1">
    <property type="nucleotide sequence ID" value="NZ_BAAALU010000015.1"/>
</dbReference>
<dbReference type="EMBL" id="BONC01000018">
    <property type="protein sequence ID" value="GIF56910.1"/>
    <property type="molecule type" value="Genomic_DNA"/>
</dbReference>
<evidence type="ECO:0000313" key="3">
    <source>
        <dbReference type="Proteomes" id="UP000624325"/>
    </source>
</evidence>
<evidence type="ECO:0000256" key="1">
    <source>
        <dbReference type="SAM" id="Phobius"/>
    </source>
</evidence>
<organism evidence="2 3">
    <name type="scientific">Asanoa iriomotensis</name>
    <dbReference type="NCBI Taxonomy" id="234613"/>
    <lineage>
        <taxon>Bacteria</taxon>
        <taxon>Bacillati</taxon>
        <taxon>Actinomycetota</taxon>
        <taxon>Actinomycetes</taxon>
        <taxon>Micromonosporales</taxon>
        <taxon>Micromonosporaceae</taxon>
        <taxon>Asanoa</taxon>
    </lineage>
</organism>
<protein>
    <submittedName>
        <fullName evidence="2">Uncharacterized protein</fullName>
    </submittedName>
</protein>
<keyword evidence="1" id="KW-0812">Transmembrane</keyword>
<evidence type="ECO:0000313" key="2">
    <source>
        <dbReference type="EMBL" id="GIF56910.1"/>
    </source>
</evidence>
<proteinExistence type="predicted"/>
<keyword evidence="1" id="KW-1133">Transmembrane helix</keyword>